<feature type="compositionally biased region" description="Polar residues" evidence="6">
    <location>
        <begin position="605"/>
        <end position="622"/>
    </location>
</feature>
<sequence length="764" mass="82693">MATDTLFSVPSMTPQTMLSAGRETTDVADGKTLPVEEDDRSSSLSELGDRAGIEHSSRAGSEANDTEAETERLEDSPQRQRRHQDVVLTSTNGTYGDHHDQSVARASSEKIASRGRSSTEHERTAPETADRASGPRSEGERLEQTSDVSSLEDSSEESGKDMSPAVPIPMKRKRSSFEEDSASDQGTVHEPSTKAMKLFDDDAAEASAKLETEIASDVPAGDCDLPVTADAAVSPGNEERPRKPQGLPKQKHKKGKRKGKRTPNDEPANADNAGSGVESTVEHGGSAEALDSNEEDAQMEAMAEEVEAENPVKIEELAEKKSAMDSLGAIEKCFARLRDKIYEERIAQCNQELAALEQPVPIHPELLAMKEVIDQRRDQKVECENHLMRLRLMTLQRESVANKAQAHSQYMQTVREVRDSYLESLNKRYYQVQRERRSCEGDVPDFVYTFTAKRSQQITHQTAYNAEVSILAGVAKYVGFPAAPEISSARSKEIDDDFRSMGVSRRTSRAATALTLAFQIPSGAALSAQNHHPALRANLSAAASFPRQRPGAEEHFLEQNPWANPQHPAHQQQRIYRQVSGLSRTATPSSTPAGQRLVDLTETQGSASTVAEPQSGPSSSMAPTPATGEASRPGQHPRVVSEMSESIVDSTPSRVVNGSLLDSTPAKLALQDGSRARADKSSASTLHGIMSMDGQTPSALPKPLPFMHTAGSTPGNRTSTPVRYPVIKAEDANVGSRHSPMPHQFAGAKPVGTASNGQLNRFAA</sequence>
<keyword evidence="8" id="KW-1185">Reference proteome</keyword>
<evidence type="ECO:0000256" key="2">
    <source>
        <dbReference type="ARBA" id="ARBA00022491"/>
    </source>
</evidence>
<dbReference type="GO" id="GO:0010468">
    <property type="term" value="P:regulation of gene expression"/>
    <property type="evidence" value="ECO:0007669"/>
    <property type="project" value="UniProtKB-ARBA"/>
</dbReference>
<dbReference type="AlphaFoldDB" id="A0A8H3FAS7"/>
<dbReference type="OrthoDB" id="20886at2759"/>
<dbReference type="InterPro" id="IPR013907">
    <property type="entry name" value="Sds3"/>
</dbReference>
<feature type="compositionally biased region" description="Basic residues" evidence="6">
    <location>
        <begin position="249"/>
        <end position="261"/>
    </location>
</feature>
<feature type="compositionally biased region" description="Basic and acidic residues" evidence="6">
    <location>
        <begin position="96"/>
        <end position="130"/>
    </location>
</feature>
<dbReference type="Proteomes" id="UP000664534">
    <property type="component" value="Unassembled WGS sequence"/>
</dbReference>
<evidence type="ECO:0000256" key="1">
    <source>
        <dbReference type="ARBA" id="ARBA00004123"/>
    </source>
</evidence>
<evidence type="ECO:0000313" key="8">
    <source>
        <dbReference type="Proteomes" id="UP000664534"/>
    </source>
</evidence>
<keyword evidence="5" id="KW-0539">Nucleus</keyword>
<evidence type="ECO:0000256" key="6">
    <source>
        <dbReference type="SAM" id="MobiDB-lite"/>
    </source>
</evidence>
<feature type="compositionally biased region" description="Polar residues" evidence="6">
    <location>
        <begin position="753"/>
        <end position="764"/>
    </location>
</feature>
<protein>
    <submittedName>
        <fullName evidence="7">Uncharacterized protein</fullName>
    </submittedName>
</protein>
<feature type="region of interest" description="Disordered" evidence="6">
    <location>
        <begin position="734"/>
        <end position="764"/>
    </location>
</feature>
<feature type="compositionally biased region" description="Basic and acidic residues" evidence="6">
    <location>
        <begin position="47"/>
        <end position="57"/>
    </location>
</feature>
<dbReference type="Gene3D" id="1.20.5.1500">
    <property type="match status" value="1"/>
</dbReference>
<comment type="caution">
    <text evidence="7">The sequence shown here is derived from an EMBL/GenBank/DDBJ whole genome shotgun (WGS) entry which is preliminary data.</text>
</comment>
<comment type="subcellular location">
    <subcellularLocation>
        <location evidence="1">Nucleus</location>
    </subcellularLocation>
</comment>
<accession>A0A8H3FAS7</accession>
<feature type="compositionally biased region" description="Basic and acidic residues" evidence="6">
    <location>
        <begin position="69"/>
        <end position="78"/>
    </location>
</feature>
<reference evidence="7" key="1">
    <citation type="submission" date="2021-03" db="EMBL/GenBank/DDBJ databases">
        <authorList>
            <person name="Tagirdzhanova G."/>
        </authorList>
    </citation>
    <scope>NUCLEOTIDE SEQUENCE</scope>
</reference>
<evidence type="ECO:0000256" key="3">
    <source>
        <dbReference type="ARBA" id="ARBA00023015"/>
    </source>
</evidence>
<feature type="region of interest" description="Disordered" evidence="6">
    <location>
        <begin position="605"/>
        <end position="659"/>
    </location>
</feature>
<dbReference type="EMBL" id="CAJPDT010000024">
    <property type="protein sequence ID" value="CAF9920190.1"/>
    <property type="molecule type" value="Genomic_DNA"/>
</dbReference>
<feature type="region of interest" description="Disordered" evidence="6">
    <location>
        <begin position="1"/>
        <end position="285"/>
    </location>
</feature>
<dbReference type="SMART" id="SM01401">
    <property type="entry name" value="Sds3"/>
    <property type="match status" value="1"/>
</dbReference>
<dbReference type="PANTHER" id="PTHR21964">
    <property type="entry name" value="BREAST CANCER METASTASIS-SUPPRESSOR 1"/>
    <property type="match status" value="1"/>
</dbReference>
<evidence type="ECO:0000256" key="4">
    <source>
        <dbReference type="ARBA" id="ARBA00023163"/>
    </source>
</evidence>
<name>A0A8H3FAS7_9LECA</name>
<proteinExistence type="predicted"/>
<keyword evidence="2" id="KW-0678">Repressor</keyword>
<keyword evidence="4" id="KW-0804">Transcription</keyword>
<keyword evidence="3" id="KW-0805">Transcription regulation</keyword>
<gene>
    <name evidence="7" type="ORF">IMSHALPRED_004842</name>
</gene>
<evidence type="ECO:0000256" key="5">
    <source>
        <dbReference type="ARBA" id="ARBA00023242"/>
    </source>
</evidence>
<dbReference type="Pfam" id="PF08598">
    <property type="entry name" value="Sds3"/>
    <property type="match status" value="1"/>
</dbReference>
<feature type="compositionally biased region" description="Polar residues" evidence="6">
    <location>
        <begin position="1"/>
        <end position="18"/>
    </location>
</feature>
<organism evidence="7 8">
    <name type="scientific">Imshaugia aleurites</name>
    <dbReference type="NCBI Taxonomy" id="172621"/>
    <lineage>
        <taxon>Eukaryota</taxon>
        <taxon>Fungi</taxon>
        <taxon>Dikarya</taxon>
        <taxon>Ascomycota</taxon>
        <taxon>Pezizomycotina</taxon>
        <taxon>Lecanoromycetes</taxon>
        <taxon>OSLEUM clade</taxon>
        <taxon>Lecanoromycetidae</taxon>
        <taxon>Lecanorales</taxon>
        <taxon>Lecanorineae</taxon>
        <taxon>Parmeliaceae</taxon>
        <taxon>Imshaugia</taxon>
    </lineage>
</organism>
<dbReference type="GO" id="GO:0005654">
    <property type="term" value="C:nucleoplasm"/>
    <property type="evidence" value="ECO:0007669"/>
    <property type="project" value="UniProtKB-ARBA"/>
</dbReference>
<evidence type="ECO:0000313" key="7">
    <source>
        <dbReference type="EMBL" id="CAF9920190.1"/>
    </source>
</evidence>
<feature type="compositionally biased region" description="Polar residues" evidence="6">
    <location>
        <begin position="643"/>
        <end position="659"/>
    </location>
</feature>